<name>A0ABD0RGQ7_CIRMR</name>
<gene>
    <name evidence="3" type="ORF">M9458_006174</name>
</gene>
<dbReference type="SUPFAM" id="SSF48726">
    <property type="entry name" value="Immunoglobulin"/>
    <property type="match status" value="1"/>
</dbReference>
<keyword evidence="4" id="KW-1185">Reference proteome</keyword>
<dbReference type="InterPro" id="IPR050380">
    <property type="entry name" value="Immune_Resp_Modulators"/>
</dbReference>
<feature type="domain" description="Ig-like" evidence="2">
    <location>
        <begin position="1"/>
        <end position="93"/>
    </location>
</feature>
<proteinExistence type="predicted"/>
<dbReference type="Gene3D" id="2.60.40.10">
    <property type="entry name" value="Immunoglobulins"/>
    <property type="match status" value="1"/>
</dbReference>
<dbReference type="EMBL" id="JAMKFB020000003">
    <property type="protein sequence ID" value="KAL0197634.1"/>
    <property type="molecule type" value="Genomic_DNA"/>
</dbReference>
<dbReference type="PROSITE" id="PS50835">
    <property type="entry name" value="IG_LIKE"/>
    <property type="match status" value="1"/>
</dbReference>
<evidence type="ECO:0000259" key="2">
    <source>
        <dbReference type="PROSITE" id="PS50835"/>
    </source>
</evidence>
<dbReference type="InterPro" id="IPR007110">
    <property type="entry name" value="Ig-like_dom"/>
</dbReference>
<dbReference type="CDD" id="cd05768">
    <property type="entry name" value="IgC1_CH3_IgAGD_CH4_IgAEM"/>
    <property type="match status" value="1"/>
</dbReference>
<dbReference type="SMART" id="SM00407">
    <property type="entry name" value="IGc1"/>
    <property type="match status" value="1"/>
</dbReference>
<dbReference type="Pfam" id="PF07654">
    <property type="entry name" value="C1-set"/>
    <property type="match status" value="1"/>
</dbReference>
<dbReference type="PROSITE" id="PS00290">
    <property type="entry name" value="IG_MHC"/>
    <property type="match status" value="1"/>
</dbReference>
<organism evidence="3 4">
    <name type="scientific">Cirrhinus mrigala</name>
    <name type="common">Mrigala</name>
    <dbReference type="NCBI Taxonomy" id="683832"/>
    <lineage>
        <taxon>Eukaryota</taxon>
        <taxon>Metazoa</taxon>
        <taxon>Chordata</taxon>
        <taxon>Craniata</taxon>
        <taxon>Vertebrata</taxon>
        <taxon>Euteleostomi</taxon>
        <taxon>Actinopterygii</taxon>
        <taxon>Neopterygii</taxon>
        <taxon>Teleostei</taxon>
        <taxon>Ostariophysi</taxon>
        <taxon>Cypriniformes</taxon>
        <taxon>Cyprinidae</taxon>
        <taxon>Labeoninae</taxon>
        <taxon>Labeonini</taxon>
        <taxon>Cirrhinus</taxon>
    </lineage>
</organism>
<feature type="non-terminal residue" evidence="3">
    <location>
        <position position="1"/>
    </location>
</feature>
<sequence length="113" mass="12934">PPEHKQEEHVTLTCFVKDFYPKEVFVSWLVDDEPLNAEYSYSTSQPIKNGQNFSAYSQLTVDYSKWKSGAVFSCVVYHEGIDDKMRILTRSIDDNMEKAGVINLSMNTPSCKD</sequence>
<dbReference type="InterPro" id="IPR003006">
    <property type="entry name" value="Ig/MHC_CS"/>
</dbReference>
<evidence type="ECO:0000313" key="3">
    <source>
        <dbReference type="EMBL" id="KAL0197634.1"/>
    </source>
</evidence>
<evidence type="ECO:0000256" key="1">
    <source>
        <dbReference type="ARBA" id="ARBA00023319"/>
    </source>
</evidence>
<protein>
    <recommendedName>
        <fullName evidence="2">Ig-like domain-containing protein</fullName>
    </recommendedName>
</protein>
<dbReference type="InterPro" id="IPR003597">
    <property type="entry name" value="Ig_C1-set"/>
</dbReference>
<evidence type="ECO:0000313" key="4">
    <source>
        <dbReference type="Proteomes" id="UP001529510"/>
    </source>
</evidence>
<accession>A0ABD0RGQ7</accession>
<dbReference type="FunFam" id="2.60.40.10:FF:000463">
    <property type="entry name" value="Immunoglobulin heavy constant gamma 1"/>
    <property type="match status" value="1"/>
</dbReference>
<comment type="caution">
    <text evidence="3">The sequence shown here is derived from an EMBL/GenBank/DDBJ whole genome shotgun (WGS) entry which is preliminary data.</text>
</comment>
<dbReference type="InterPro" id="IPR036179">
    <property type="entry name" value="Ig-like_dom_sf"/>
</dbReference>
<reference evidence="3 4" key="1">
    <citation type="submission" date="2024-05" db="EMBL/GenBank/DDBJ databases">
        <title>Genome sequencing and assembly of Indian major carp, Cirrhinus mrigala (Hamilton, 1822).</title>
        <authorList>
            <person name="Mohindra V."/>
            <person name="Chowdhury L.M."/>
            <person name="Lal K."/>
            <person name="Jena J.K."/>
        </authorList>
    </citation>
    <scope>NUCLEOTIDE SEQUENCE [LARGE SCALE GENOMIC DNA]</scope>
    <source>
        <strain evidence="3">CM1030</strain>
        <tissue evidence="3">Blood</tissue>
    </source>
</reference>
<keyword evidence="1" id="KW-0393">Immunoglobulin domain</keyword>
<dbReference type="AlphaFoldDB" id="A0ABD0RGQ7"/>
<dbReference type="PANTHER" id="PTHR23411">
    <property type="entry name" value="TAPASIN"/>
    <property type="match status" value="1"/>
</dbReference>
<dbReference type="Proteomes" id="UP001529510">
    <property type="component" value="Unassembled WGS sequence"/>
</dbReference>
<dbReference type="InterPro" id="IPR013783">
    <property type="entry name" value="Ig-like_fold"/>
</dbReference>